<accession>A0A3G9JHY7</accession>
<dbReference type="Gene3D" id="3.40.190.10">
    <property type="entry name" value="Periplasmic binding protein-like II"/>
    <property type="match status" value="1"/>
</dbReference>
<reference evidence="1 2" key="1">
    <citation type="submission" date="2018-11" db="EMBL/GenBank/DDBJ databases">
        <title>Complete genome sequence of Paenibacillus baekrokdamisoli strain KCTC 33723.</title>
        <authorList>
            <person name="Kang S.W."/>
            <person name="Lee K.C."/>
            <person name="Kim K.K."/>
            <person name="Kim J.S."/>
            <person name="Kim D.S."/>
            <person name="Ko S.H."/>
            <person name="Yang S.H."/>
            <person name="Lee J.S."/>
        </authorList>
    </citation>
    <scope>NUCLEOTIDE SEQUENCE [LARGE SCALE GENOMIC DNA]</scope>
    <source>
        <strain evidence="1 2">KCTC 33723</strain>
    </source>
</reference>
<dbReference type="PROSITE" id="PS51257">
    <property type="entry name" value="PROKAR_LIPOPROTEIN"/>
    <property type="match status" value="1"/>
</dbReference>
<dbReference type="KEGG" id="pbk:Back11_50130"/>
<proteinExistence type="predicted"/>
<sequence length="472" mass="51359">MKKGFVILLTAVLIFTLSACGGNKAANQEGSGKASEGKASEGAASKSAESLTLWHWKVAFDPGFKAVVDAFEKKTGIKVNTEVTTPDDAYKQKVTASATANNLPDIYAYWAGQAEGAFDGIAMEWTEELNRDSAWKSSFFPSALSGLTIAQSSLDTWVKDKAASDWKKARKVGEIYGIPLDVGAFYTVYGNAKLLADAGVPTDAPATIEEWVARMKKVKEATNTPGFVFSAKTFSVYENWMVNFLDYMKNGEESFTKFMNREEKMSDPQHIHVAQFIEDLTKSGLMIPGSVSLDIDPADQAFTQGKAAYLLGGTFTYASLTAMGMNPADIVSFRVPAYEGSKLPDAKVTPFPLVQMIVNSKSPNAKEAVEFVKFLTSDEGMTLYANGAYDIPSVKIQDKSKLNESINAMLSSLNTESTWWSENSAISSKVFGPEWQLFHEAKQKIILGSMTAKEAAAKFDEAAAAEKAKEQK</sequence>
<dbReference type="InterPro" id="IPR050490">
    <property type="entry name" value="Bact_solute-bd_prot1"/>
</dbReference>
<name>A0A3G9JHY7_9BACL</name>
<protein>
    <submittedName>
        <fullName evidence="1">Sugar ABC transporter substrate-binding protein</fullName>
    </submittedName>
</protein>
<dbReference type="Pfam" id="PF01547">
    <property type="entry name" value="SBP_bac_1"/>
    <property type="match status" value="1"/>
</dbReference>
<dbReference type="AlphaFoldDB" id="A0A3G9JHY7"/>
<dbReference type="RefSeq" id="WP_125663352.1">
    <property type="nucleotide sequence ID" value="NZ_AP019308.1"/>
</dbReference>
<organism evidence="1 2">
    <name type="scientific">Paenibacillus baekrokdamisoli</name>
    <dbReference type="NCBI Taxonomy" id="1712516"/>
    <lineage>
        <taxon>Bacteria</taxon>
        <taxon>Bacillati</taxon>
        <taxon>Bacillota</taxon>
        <taxon>Bacilli</taxon>
        <taxon>Bacillales</taxon>
        <taxon>Paenibacillaceae</taxon>
        <taxon>Paenibacillus</taxon>
    </lineage>
</organism>
<keyword evidence="2" id="KW-1185">Reference proteome</keyword>
<dbReference type="PANTHER" id="PTHR43649">
    <property type="entry name" value="ARABINOSE-BINDING PROTEIN-RELATED"/>
    <property type="match status" value="1"/>
</dbReference>
<dbReference type="Proteomes" id="UP000275368">
    <property type="component" value="Chromosome"/>
</dbReference>
<dbReference type="SUPFAM" id="SSF53850">
    <property type="entry name" value="Periplasmic binding protein-like II"/>
    <property type="match status" value="1"/>
</dbReference>
<gene>
    <name evidence="1" type="ORF">Back11_50130</name>
</gene>
<dbReference type="EMBL" id="AP019308">
    <property type="protein sequence ID" value="BBH23668.1"/>
    <property type="molecule type" value="Genomic_DNA"/>
</dbReference>
<dbReference type="PANTHER" id="PTHR43649:SF12">
    <property type="entry name" value="DIACETYLCHITOBIOSE BINDING PROTEIN DASA"/>
    <property type="match status" value="1"/>
</dbReference>
<evidence type="ECO:0000313" key="1">
    <source>
        <dbReference type="EMBL" id="BBH23668.1"/>
    </source>
</evidence>
<dbReference type="OrthoDB" id="2510110at2"/>
<evidence type="ECO:0000313" key="2">
    <source>
        <dbReference type="Proteomes" id="UP000275368"/>
    </source>
</evidence>
<dbReference type="InterPro" id="IPR006059">
    <property type="entry name" value="SBP"/>
</dbReference>